<evidence type="ECO:0000313" key="3">
    <source>
        <dbReference type="EMBL" id="CRY95027.1"/>
    </source>
</evidence>
<feature type="domain" description="Replication-associated protein ORF2/G2P" evidence="2">
    <location>
        <begin position="54"/>
        <end position="175"/>
    </location>
</feature>
<reference evidence="3" key="1">
    <citation type="submission" date="2015-06" db="EMBL/GenBank/DDBJ databases">
        <authorList>
            <person name="Joergensen T."/>
        </authorList>
    </citation>
    <scope>NUCLEOTIDE SEQUENCE</scope>
    <source>
        <strain evidence="3">RGRH0445</strain>
    </source>
</reference>
<dbReference type="AlphaFoldDB" id="A0A0H5QG80"/>
<name>A0A0H5QG80_9ZZZZ</name>
<accession>A0A0H5QG80</accession>
<protein>
    <recommendedName>
        <fullName evidence="2">Replication-associated protein ORF2/G2P domain-containing protein</fullName>
    </recommendedName>
</protein>
<dbReference type="Pfam" id="PF23343">
    <property type="entry name" value="REP_ORF2-G2P"/>
    <property type="match status" value="1"/>
</dbReference>
<reference evidence="3" key="2">
    <citation type="submission" date="2015-07" db="EMBL/GenBank/DDBJ databases">
        <title>Plasmids, circular viruses and viroids from rat gut.</title>
        <authorList>
            <person name="Jorgensen T.J."/>
            <person name="Hansen M.A."/>
            <person name="Xu Z."/>
            <person name="Tabak M.A."/>
            <person name="Sorensen S.J."/>
            <person name="Hansen L.H."/>
        </authorList>
    </citation>
    <scope>NUCLEOTIDE SEQUENCE</scope>
    <source>
        <strain evidence="3">RGRH0445</strain>
    </source>
</reference>
<sequence length="343" mass="37852">MEGKTAQAEGGFLPCLNSNISTEIASTQTRKAASALGWNVMSFSKKHGLENLGFLTLTFKDHVVCVKEAQRRLNSLLTHVIKPRYQDYIGVLERQKSGRIHYHLLVVIGFDIRTGFDFAGVDAKDYSSANPALRAEWAFWRKTAPAYGFGRTELMPIKSSEEAIGKYIGKYIGKHMESRQEADKGARLVRYSRGARVATTRFQFVSVGSQQWRSKLRSFAYYVAERTGCEPTMEGIREVCGPRWVHYHRDFILGMPASAPEPDGAPLGCPPQESEAGSKTSPVGVPPTPRASTLVTPSGHSRVEVLSDGRHDAACQTTRRRSERPSEDDDAGGGRRSTDSPIG</sequence>
<feature type="compositionally biased region" description="Basic and acidic residues" evidence="1">
    <location>
        <begin position="332"/>
        <end position="343"/>
    </location>
</feature>
<feature type="compositionally biased region" description="Basic and acidic residues" evidence="1">
    <location>
        <begin position="301"/>
        <end position="313"/>
    </location>
</feature>
<dbReference type="InterPro" id="IPR056906">
    <property type="entry name" value="ORF2/G2P_dom"/>
</dbReference>
<proteinExistence type="predicted"/>
<organism evidence="3">
    <name type="scientific">uncultured prokaryote</name>
    <dbReference type="NCBI Taxonomy" id="198431"/>
    <lineage>
        <taxon>unclassified sequences</taxon>
        <taxon>environmental samples</taxon>
    </lineage>
</organism>
<evidence type="ECO:0000256" key="1">
    <source>
        <dbReference type="SAM" id="MobiDB-lite"/>
    </source>
</evidence>
<feature type="region of interest" description="Disordered" evidence="1">
    <location>
        <begin position="257"/>
        <end position="343"/>
    </location>
</feature>
<dbReference type="EMBL" id="LN853087">
    <property type="protein sequence ID" value="CRY95027.1"/>
    <property type="molecule type" value="Genomic_DNA"/>
</dbReference>
<evidence type="ECO:0000259" key="2">
    <source>
        <dbReference type="Pfam" id="PF23343"/>
    </source>
</evidence>
<feature type="compositionally biased region" description="Polar residues" evidence="1">
    <location>
        <begin position="290"/>
        <end position="299"/>
    </location>
</feature>